<dbReference type="EMBL" id="JBIRGH010000002">
    <property type="protein sequence ID" value="MFH8583598.1"/>
    <property type="molecule type" value="Genomic_DNA"/>
</dbReference>
<keyword evidence="1" id="KW-0812">Transmembrane</keyword>
<protein>
    <submittedName>
        <fullName evidence="3">Transposase domain-containing protein</fullName>
    </submittedName>
</protein>
<proteinExistence type="predicted"/>
<evidence type="ECO:0000259" key="2">
    <source>
        <dbReference type="Pfam" id="PF13006"/>
    </source>
</evidence>
<dbReference type="RefSeq" id="WP_397671482.1">
    <property type="nucleotide sequence ID" value="NZ_CP108413.1"/>
</dbReference>
<evidence type="ECO:0000313" key="3">
    <source>
        <dbReference type="EMBL" id="MFH8583598.1"/>
    </source>
</evidence>
<name>A0ABW7R6C0_9ACTN</name>
<evidence type="ECO:0000313" key="4">
    <source>
        <dbReference type="Proteomes" id="UP001610990"/>
    </source>
</evidence>
<organism evidence="3 4">
    <name type="scientific">Streptomyces celluloflavus</name>
    <dbReference type="NCBI Taxonomy" id="58344"/>
    <lineage>
        <taxon>Bacteria</taxon>
        <taxon>Bacillati</taxon>
        <taxon>Actinomycetota</taxon>
        <taxon>Actinomycetes</taxon>
        <taxon>Kitasatosporales</taxon>
        <taxon>Streptomycetaceae</taxon>
        <taxon>Streptomyces</taxon>
    </lineage>
</organism>
<sequence>MFTPELVDAAVAKHGRGELRRRLLPARLVVYFALGLCLFARESYEEVIRMLTSGIPR</sequence>
<feature type="domain" description="Transposase IS4 N-terminal" evidence="2">
    <location>
        <begin position="2"/>
        <end position="55"/>
    </location>
</feature>
<accession>A0ABW7R6C0</accession>
<gene>
    <name evidence="3" type="ORF">ACH4GP_04260</name>
</gene>
<feature type="transmembrane region" description="Helical" evidence="1">
    <location>
        <begin position="23"/>
        <end position="41"/>
    </location>
</feature>
<keyword evidence="1" id="KW-0472">Membrane</keyword>
<evidence type="ECO:0000256" key="1">
    <source>
        <dbReference type="SAM" id="Phobius"/>
    </source>
</evidence>
<dbReference type="InterPro" id="IPR024473">
    <property type="entry name" value="Transposases_IS4_N"/>
</dbReference>
<reference evidence="3 4" key="1">
    <citation type="submission" date="2024-10" db="EMBL/GenBank/DDBJ databases">
        <title>The Natural Products Discovery Center: Release of the First 8490 Sequenced Strains for Exploring Actinobacteria Biosynthetic Diversity.</title>
        <authorList>
            <person name="Kalkreuter E."/>
            <person name="Kautsar S.A."/>
            <person name="Yang D."/>
            <person name="Bader C.D."/>
            <person name="Teijaro C.N."/>
            <person name="Fluegel L."/>
            <person name="Davis C.M."/>
            <person name="Simpson J.R."/>
            <person name="Lauterbach L."/>
            <person name="Steele A.D."/>
            <person name="Gui C."/>
            <person name="Meng S."/>
            <person name="Li G."/>
            <person name="Viehrig K."/>
            <person name="Ye F."/>
            <person name="Su P."/>
            <person name="Kiefer A.F."/>
            <person name="Nichols A."/>
            <person name="Cepeda A.J."/>
            <person name="Yan W."/>
            <person name="Fan B."/>
            <person name="Jiang Y."/>
            <person name="Adhikari A."/>
            <person name="Zheng C.-J."/>
            <person name="Schuster L."/>
            <person name="Cowan T.M."/>
            <person name="Smanski M.J."/>
            <person name="Chevrette M.G."/>
            <person name="De Carvalho L.P.S."/>
            <person name="Shen B."/>
        </authorList>
    </citation>
    <scope>NUCLEOTIDE SEQUENCE [LARGE SCALE GENOMIC DNA]</scope>
    <source>
        <strain evidence="3 4">NPDC018013</strain>
    </source>
</reference>
<keyword evidence="4" id="KW-1185">Reference proteome</keyword>
<keyword evidence="1" id="KW-1133">Transmembrane helix</keyword>
<comment type="caution">
    <text evidence="3">The sequence shown here is derived from an EMBL/GenBank/DDBJ whole genome shotgun (WGS) entry which is preliminary data.</text>
</comment>
<dbReference type="Proteomes" id="UP001610990">
    <property type="component" value="Unassembled WGS sequence"/>
</dbReference>
<dbReference type="Pfam" id="PF13006">
    <property type="entry name" value="Nterm_IS4"/>
    <property type="match status" value="1"/>
</dbReference>